<dbReference type="SUPFAM" id="SSF102114">
    <property type="entry name" value="Radical SAM enzymes"/>
    <property type="match status" value="1"/>
</dbReference>
<dbReference type="CDD" id="cd01335">
    <property type="entry name" value="Radical_SAM"/>
    <property type="match status" value="1"/>
</dbReference>
<evidence type="ECO:0000256" key="1">
    <source>
        <dbReference type="ARBA" id="ARBA00001966"/>
    </source>
</evidence>
<feature type="domain" description="Radical SAM core" evidence="9">
    <location>
        <begin position="12"/>
        <end position="247"/>
    </location>
</feature>
<comment type="similarity">
    <text evidence="2">Belongs to the organic radical-activating enzymes family.</text>
</comment>
<accession>A0A1F5TRV6</accession>
<evidence type="ECO:0000256" key="7">
    <source>
        <dbReference type="ARBA" id="ARBA00023004"/>
    </source>
</evidence>
<keyword evidence="4" id="KW-0949">S-adenosyl-L-methionine</keyword>
<proteinExistence type="inferred from homology"/>
<evidence type="ECO:0000259" key="9">
    <source>
        <dbReference type="PROSITE" id="PS51918"/>
    </source>
</evidence>
<dbReference type="SFLD" id="SFLDG01067">
    <property type="entry name" value="SPASM/twitch_domain_containing"/>
    <property type="match status" value="1"/>
</dbReference>
<sequence>MVIGGLQKFSTLDYPGSLSAIVFTQGCNFRCPFCYNPMLVCPKTGSDKIDSTLQICEEGKKVHSQIIEDDFFVFLKTRQGKLDGIVVTGGEPTIHCDLPEFIKKIKNMGFKVKIDTNGTNPDILSKLIKNKMIDYVAMDIKSSSKKYEEAIGARFDLRKVLKSVKIIKDSRIQHEFRTTVIPGLVEKHDIEEIGGVVEGANQWFLQSFKSDTDLLDNNFKEVIPYSTKILEEMREIGEKFVEKCSTR</sequence>
<dbReference type="GO" id="GO:0046872">
    <property type="term" value="F:metal ion binding"/>
    <property type="evidence" value="ECO:0007669"/>
    <property type="project" value="UniProtKB-KW"/>
</dbReference>
<gene>
    <name evidence="10" type="ORF">A2531_02440</name>
</gene>
<dbReference type="Pfam" id="PF04055">
    <property type="entry name" value="Radical_SAM"/>
    <property type="match status" value="1"/>
</dbReference>
<evidence type="ECO:0000256" key="4">
    <source>
        <dbReference type="ARBA" id="ARBA00022691"/>
    </source>
</evidence>
<comment type="cofactor">
    <cofactor evidence="1">
        <name>[4Fe-4S] cluster</name>
        <dbReference type="ChEBI" id="CHEBI:49883"/>
    </cofactor>
</comment>
<evidence type="ECO:0000256" key="8">
    <source>
        <dbReference type="ARBA" id="ARBA00023014"/>
    </source>
</evidence>
<dbReference type="PANTHER" id="PTHR30352:SF13">
    <property type="entry name" value="GLYCYL-RADICAL ENZYME ACTIVATING ENZYME YJJW-RELATED"/>
    <property type="match status" value="1"/>
</dbReference>
<keyword evidence="6" id="KW-0560">Oxidoreductase</keyword>
<dbReference type="AlphaFoldDB" id="A0A1F5TRV6"/>
<dbReference type="InterPro" id="IPR001989">
    <property type="entry name" value="Radical_activat_CS"/>
</dbReference>
<dbReference type="PROSITE" id="PS01087">
    <property type="entry name" value="RADICAL_ACTIVATING"/>
    <property type="match status" value="1"/>
</dbReference>
<comment type="caution">
    <text evidence="10">The sequence shown here is derived from an EMBL/GenBank/DDBJ whole genome shotgun (WGS) entry which is preliminary data.</text>
</comment>
<protein>
    <submittedName>
        <fullName evidence="10">Anaerobic ribonucleoside-triphosphate reductase activating protein</fullName>
    </submittedName>
</protein>
<dbReference type="SFLD" id="SFLDS00029">
    <property type="entry name" value="Radical_SAM"/>
    <property type="match status" value="1"/>
</dbReference>
<evidence type="ECO:0000256" key="6">
    <source>
        <dbReference type="ARBA" id="ARBA00023002"/>
    </source>
</evidence>
<dbReference type="Proteomes" id="UP000177579">
    <property type="component" value="Unassembled WGS sequence"/>
</dbReference>
<name>A0A1F5TRV6_9BACT</name>
<dbReference type="InterPro" id="IPR034457">
    <property type="entry name" value="Organic_radical-activating"/>
</dbReference>
<keyword evidence="7" id="KW-0408">Iron</keyword>
<dbReference type="NCBIfam" id="TIGR02495">
    <property type="entry name" value="NrdG2"/>
    <property type="match status" value="1"/>
</dbReference>
<dbReference type="GO" id="GO:0016491">
    <property type="term" value="F:oxidoreductase activity"/>
    <property type="evidence" value="ECO:0007669"/>
    <property type="project" value="UniProtKB-KW"/>
</dbReference>
<reference evidence="10 11" key="1">
    <citation type="journal article" date="2016" name="Nat. Commun.">
        <title>Thousands of microbial genomes shed light on interconnected biogeochemical processes in an aquifer system.</title>
        <authorList>
            <person name="Anantharaman K."/>
            <person name="Brown C.T."/>
            <person name="Hug L.A."/>
            <person name="Sharon I."/>
            <person name="Castelle C.J."/>
            <person name="Probst A.J."/>
            <person name="Thomas B.C."/>
            <person name="Singh A."/>
            <person name="Wilkins M.J."/>
            <person name="Karaoz U."/>
            <person name="Brodie E.L."/>
            <person name="Williams K.H."/>
            <person name="Hubbard S.S."/>
            <person name="Banfield J.F."/>
        </authorList>
    </citation>
    <scope>NUCLEOTIDE SEQUENCE [LARGE SCALE GENOMIC DNA]</scope>
</reference>
<dbReference type="PROSITE" id="PS51918">
    <property type="entry name" value="RADICAL_SAM"/>
    <property type="match status" value="1"/>
</dbReference>
<evidence type="ECO:0000313" key="10">
    <source>
        <dbReference type="EMBL" id="OGF41527.1"/>
    </source>
</evidence>
<organism evidence="10 11">
    <name type="scientific">Candidatus Falkowbacteria bacterium RIFOXYD2_FULL_34_120</name>
    <dbReference type="NCBI Taxonomy" id="1798007"/>
    <lineage>
        <taxon>Bacteria</taxon>
        <taxon>Candidatus Falkowiibacteriota</taxon>
    </lineage>
</organism>
<dbReference type="InterPro" id="IPR012840">
    <property type="entry name" value="NrdG2"/>
</dbReference>
<evidence type="ECO:0000256" key="5">
    <source>
        <dbReference type="ARBA" id="ARBA00022723"/>
    </source>
</evidence>
<dbReference type="InterPro" id="IPR058240">
    <property type="entry name" value="rSAM_sf"/>
</dbReference>
<keyword evidence="5" id="KW-0479">Metal-binding</keyword>
<dbReference type="EMBL" id="MFGO01000008">
    <property type="protein sequence ID" value="OGF41527.1"/>
    <property type="molecule type" value="Genomic_DNA"/>
</dbReference>
<keyword evidence="8" id="KW-0411">Iron-sulfur</keyword>
<dbReference type="SFLD" id="SFLDG01094">
    <property type="entry name" value="Uncharacterised_Radical_SAM_Su"/>
    <property type="match status" value="1"/>
</dbReference>
<keyword evidence="3" id="KW-0004">4Fe-4S</keyword>
<evidence type="ECO:0000256" key="2">
    <source>
        <dbReference type="ARBA" id="ARBA00009777"/>
    </source>
</evidence>
<dbReference type="InterPro" id="IPR013785">
    <property type="entry name" value="Aldolase_TIM"/>
</dbReference>
<evidence type="ECO:0000313" key="11">
    <source>
        <dbReference type="Proteomes" id="UP000177579"/>
    </source>
</evidence>
<dbReference type="InterPro" id="IPR007197">
    <property type="entry name" value="rSAM"/>
</dbReference>
<dbReference type="Gene3D" id="3.20.20.70">
    <property type="entry name" value="Aldolase class I"/>
    <property type="match status" value="1"/>
</dbReference>
<dbReference type="GO" id="GO:0051539">
    <property type="term" value="F:4 iron, 4 sulfur cluster binding"/>
    <property type="evidence" value="ECO:0007669"/>
    <property type="project" value="UniProtKB-KW"/>
</dbReference>
<dbReference type="PANTHER" id="PTHR30352">
    <property type="entry name" value="PYRUVATE FORMATE-LYASE-ACTIVATING ENZYME"/>
    <property type="match status" value="1"/>
</dbReference>
<evidence type="ECO:0000256" key="3">
    <source>
        <dbReference type="ARBA" id="ARBA00022485"/>
    </source>
</evidence>